<dbReference type="Proteomes" id="UP000266188">
    <property type="component" value="Unassembled WGS sequence"/>
</dbReference>
<sequence>MSRFSERLDESESNTPKRENDIPKSESQERFNKPPLHDRISSIWNSLGLDTWLYEFLAVIFSISCFVTIFAILQIYNQKKTPEFAHGITLNTIISVLATASKSSLIFVIGESIGQLKWVWFQKRSRPLSHVQTYDSASRGPWGSWNILLLDKGRSLVSIGAAITILALAFDPFVQQILSYPVREVAHPSNEATVKQSNFVMPRTKSEEFKNAFNVAFWSDDFPMNPVCPSKNCTWLPFESVEVCSKCEDVTSSATLSGCTDLPFNFDLQKPQPKTCSVELPQGAGSAYSLKRYPLGSQRQGRDNVSYFAMDIPEHVMWIVSSAEDSTQTKEPYQSPEAENLVLSNRSYVGVENPLLVVAHAILDIPKSNRSHIHSHPENGLNIRNVTQCVLSLCTRTYNLTVARGVPSPDVVRLDWGRFFLWKYKLADQLASATCWKPSDAESVNINTTSKYTKANESGFCPVPQLASSNLGDALTGQAVRGFNYDTQSKYWYGAMDGTRPSSVTIEKIIRIGLDKVMGNLAASLTKYAWDTADDSVTGMMTVSESYVAVKWAWLALPAILLVMGIAFLASTVLLNKKRELGLWKSSILPVLYHGVERDLVPDGERISSITEMERKAKGIGVRLEYSDGHGRTMLRRDIG</sequence>
<proteinExistence type="predicted"/>
<dbReference type="EMBL" id="MVGC01000028">
    <property type="protein sequence ID" value="RJE26141.1"/>
    <property type="molecule type" value="Genomic_DNA"/>
</dbReference>
<evidence type="ECO:0000313" key="3">
    <source>
        <dbReference type="EMBL" id="RJE26141.1"/>
    </source>
</evidence>
<dbReference type="OrthoDB" id="5376804at2759"/>
<organism evidence="3 4">
    <name type="scientific">Aspergillus sclerotialis</name>
    <dbReference type="NCBI Taxonomy" id="2070753"/>
    <lineage>
        <taxon>Eukaryota</taxon>
        <taxon>Fungi</taxon>
        <taxon>Dikarya</taxon>
        <taxon>Ascomycota</taxon>
        <taxon>Pezizomycotina</taxon>
        <taxon>Eurotiomycetes</taxon>
        <taxon>Eurotiomycetidae</taxon>
        <taxon>Eurotiales</taxon>
        <taxon>Aspergillaceae</taxon>
        <taxon>Aspergillus</taxon>
        <taxon>Aspergillus subgen. Polypaecilum</taxon>
    </lineage>
</organism>
<accession>A0A3A3A9W2</accession>
<reference evidence="4" key="1">
    <citation type="submission" date="2017-02" db="EMBL/GenBank/DDBJ databases">
        <authorList>
            <person name="Tafer H."/>
            <person name="Lopandic K."/>
        </authorList>
    </citation>
    <scope>NUCLEOTIDE SEQUENCE [LARGE SCALE GENOMIC DNA]</scope>
    <source>
        <strain evidence="4">CBS 366.77</strain>
    </source>
</reference>
<evidence type="ECO:0000313" key="4">
    <source>
        <dbReference type="Proteomes" id="UP000266188"/>
    </source>
</evidence>
<dbReference type="Pfam" id="PF11374">
    <property type="entry name" value="DUF3176"/>
    <property type="match status" value="1"/>
</dbReference>
<gene>
    <name evidence="3" type="ORF">PHISCL_01491</name>
</gene>
<name>A0A3A3A9W2_9EURO</name>
<dbReference type="PANTHER" id="PTHR35394">
    <property type="entry name" value="DUF3176 DOMAIN-CONTAINING PROTEIN"/>
    <property type="match status" value="1"/>
</dbReference>
<feature type="transmembrane region" description="Helical" evidence="2">
    <location>
        <begin position="52"/>
        <end position="73"/>
    </location>
</feature>
<evidence type="ECO:0000256" key="2">
    <source>
        <dbReference type="SAM" id="Phobius"/>
    </source>
</evidence>
<keyword evidence="2" id="KW-0812">Transmembrane</keyword>
<dbReference type="STRING" id="2070753.A0A3A3A9W2"/>
<keyword evidence="4" id="KW-1185">Reference proteome</keyword>
<dbReference type="InterPro" id="IPR021514">
    <property type="entry name" value="DUF3176"/>
</dbReference>
<feature type="region of interest" description="Disordered" evidence="1">
    <location>
        <begin position="1"/>
        <end position="33"/>
    </location>
</feature>
<protein>
    <submittedName>
        <fullName evidence="3">Uncharacterized protein</fullName>
    </submittedName>
</protein>
<feature type="transmembrane region" description="Helical" evidence="2">
    <location>
        <begin position="552"/>
        <end position="575"/>
    </location>
</feature>
<comment type="caution">
    <text evidence="3">The sequence shown here is derived from an EMBL/GenBank/DDBJ whole genome shotgun (WGS) entry which is preliminary data.</text>
</comment>
<dbReference type="PANTHER" id="PTHR35394:SF5">
    <property type="entry name" value="DUF3176 DOMAIN-CONTAINING PROTEIN"/>
    <property type="match status" value="1"/>
</dbReference>
<evidence type="ECO:0000256" key="1">
    <source>
        <dbReference type="SAM" id="MobiDB-lite"/>
    </source>
</evidence>
<keyword evidence="2" id="KW-1133">Transmembrane helix</keyword>
<dbReference type="AlphaFoldDB" id="A0A3A3A9W2"/>
<keyword evidence="2" id="KW-0472">Membrane</keyword>